<dbReference type="EMBL" id="MU853409">
    <property type="protein sequence ID" value="KAK4134248.1"/>
    <property type="molecule type" value="Genomic_DNA"/>
</dbReference>
<evidence type="ECO:0000313" key="2">
    <source>
        <dbReference type="Proteomes" id="UP001304895"/>
    </source>
</evidence>
<reference evidence="1" key="1">
    <citation type="journal article" date="2023" name="Mol. Phylogenet. Evol.">
        <title>Genome-scale phylogeny and comparative genomics of the fungal order Sordariales.</title>
        <authorList>
            <person name="Hensen N."/>
            <person name="Bonometti L."/>
            <person name="Westerberg I."/>
            <person name="Brannstrom I.O."/>
            <person name="Guillou S."/>
            <person name="Cros-Aarteil S."/>
            <person name="Calhoun S."/>
            <person name="Haridas S."/>
            <person name="Kuo A."/>
            <person name="Mondo S."/>
            <person name="Pangilinan J."/>
            <person name="Riley R."/>
            <person name="LaButti K."/>
            <person name="Andreopoulos B."/>
            <person name="Lipzen A."/>
            <person name="Chen C."/>
            <person name="Yan M."/>
            <person name="Daum C."/>
            <person name="Ng V."/>
            <person name="Clum A."/>
            <person name="Steindorff A."/>
            <person name="Ohm R.A."/>
            <person name="Martin F."/>
            <person name="Silar P."/>
            <person name="Natvig D.O."/>
            <person name="Lalanne C."/>
            <person name="Gautier V."/>
            <person name="Ament-Velasquez S.L."/>
            <person name="Kruys A."/>
            <person name="Hutchinson M.I."/>
            <person name="Powell A.J."/>
            <person name="Barry K."/>
            <person name="Miller A.N."/>
            <person name="Grigoriev I.V."/>
            <person name="Debuchy R."/>
            <person name="Gladieux P."/>
            <person name="Hiltunen Thoren M."/>
            <person name="Johannesson H."/>
        </authorList>
    </citation>
    <scope>NUCLEOTIDE SEQUENCE</scope>
    <source>
        <strain evidence="1">CBS 123565</strain>
    </source>
</reference>
<dbReference type="AlphaFoldDB" id="A0AAN6UJW6"/>
<sequence length="137" mass="15423">MCICTRAIMGTPWPERARRIPIHAAQARSTCPLLSDMSWKLLVLAVIYLFLRHLLFARHPSIPWTIDLHARIAHPIKACYTVPHSGGILLRGTFGCCHHQHVDVHPLAHGARACWVERGGDRIQTVQGWVSCLLLRA</sequence>
<keyword evidence="2" id="KW-1185">Reference proteome</keyword>
<evidence type="ECO:0000313" key="1">
    <source>
        <dbReference type="EMBL" id="KAK4134248.1"/>
    </source>
</evidence>
<comment type="caution">
    <text evidence="1">The sequence shown here is derived from an EMBL/GenBank/DDBJ whole genome shotgun (WGS) entry which is preliminary data.</text>
</comment>
<protein>
    <submittedName>
        <fullName evidence="1">Uncharacterized protein</fullName>
    </submittedName>
</protein>
<name>A0AAN6UJW6_9PEZI</name>
<dbReference type="Proteomes" id="UP001304895">
    <property type="component" value="Unassembled WGS sequence"/>
</dbReference>
<organism evidence="1 2">
    <name type="scientific">Trichocladium antarcticum</name>
    <dbReference type="NCBI Taxonomy" id="1450529"/>
    <lineage>
        <taxon>Eukaryota</taxon>
        <taxon>Fungi</taxon>
        <taxon>Dikarya</taxon>
        <taxon>Ascomycota</taxon>
        <taxon>Pezizomycotina</taxon>
        <taxon>Sordariomycetes</taxon>
        <taxon>Sordariomycetidae</taxon>
        <taxon>Sordariales</taxon>
        <taxon>Chaetomiaceae</taxon>
        <taxon>Trichocladium</taxon>
    </lineage>
</organism>
<accession>A0AAN6UJW6</accession>
<proteinExistence type="predicted"/>
<gene>
    <name evidence="1" type="ORF">BT67DRAFT_312904</name>
</gene>
<reference evidence="1" key="2">
    <citation type="submission" date="2023-05" db="EMBL/GenBank/DDBJ databases">
        <authorList>
            <consortium name="Lawrence Berkeley National Laboratory"/>
            <person name="Steindorff A."/>
            <person name="Hensen N."/>
            <person name="Bonometti L."/>
            <person name="Westerberg I."/>
            <person name="Brannstrom I.O."/>
            <person name="Guillou S."/>
            <person name="Cros-Aarteil S."/>
            <person name="Calhoun S."/>
            <person name="Haridas S."/>
            <person name="Kuo A."/>
            <person name="Mondo S."/>
            <person name="Pangilinan J."/>
            <person name="Riley R."/>
            <person name="Labutti K."/>
            <person name="Andreopoulos B."/>
            <person name="Lipzen A."/>
            <person name="Chen C."/>
            <person name="Yanf M."/>
            <person name="Daum C."/>
            <person name="Ng V."/>
            <person name="Clum A."/>
            <person name="Ohm R."/>
            <person name="Martin F."/>
            <person name="Silar P."/>
            <person name="Natvig D."/>
            <person name="Lalanne C."/>
            <person name="Gautier V."/>
            <person name="Ament-Velasquez S.L."/>
            <person name="Kruys A."/>
            <person name="Hutchinson M.I."/>
            <person name="Powell A.J."/>
            <person name="Barry K."/>
            <person name="Miller A.N."/>
            <person name="Grigoriev I.V."/>
            <person name="Debuchy R."/>
            <person name="Gladieux P."/>
            <person name="Thoren M.H."/>
            <person name="Johannesson H."/>
        </authorList>
    </citation>
    <scope>NUCLEOTIDE SEQUENCE</scope>
    <source>
        <strain evidence="1">CBS 123565</strain>
    </source>
</reference>